<proteinExistence type="predicted"/>
<feature type="non-terminal residue" evidence="1">
    <location>
        <position position="70"/>
    </location>
</feature>
<reference evidence="1" key="1">
    <citation type="journal article" date="2014" name="Front. Microbiol.">
        <title>High frequency of phylogenetically diverse reductive dehalogenase-homologous genes in deep subseafloor sedimentary metagenomes.</title>
        <authorList>
            <person name="Kawai M."/>
            <person name="Futagami T."/>
            <person name="Toyoda A."/>
            <person name="Takaki Y."/>
            <person name="Nishi S."/>
            <person name="Hori S."/>
            <person name="Arai W."/>
            <person name="Tsubouchi T."/>
            <person name="Morono Y."/>
            <person name="Uchiyama I."/>
            <person name="Ito T."/>
            <person name="Fujiyama A."/>
            <person name="Inagaki F."/>
            <person name="Takami H."/>
        </authorList>
    </citation>
    <scope>NUCLEOTIDE SEQUENCE</scope>
    <source>
        <strain evidence="1">Expedition CK06-06</strain>
    </source>
</reference>
<dbReference type="EMBL" id="BARV01011318">
    <property type="protein sequence ID" value="GAI06442.1"/>
    <property type="molecule type" value="Genomic_DNA"/>
</dbReference>
<dbReference type="GO" id="GO:0005975">
    <property type="term" value="P:carbohydrate metabolic process"/>
    <property type="evidence" value="ECO:0007669"/>
    <property type="project" value="InterPro"/>
</dbReference>
<dbReference type="GO" id="GO:0016868">
    <property type="term" value="F:intramolecular phosphotransferase activity"/>
    <property type="evidence" value="ECO:0007669"/>
    <property type="project" value="InterPro"/>
</dbReference>
<gene>
    <name evidence="1" type="ORF">S06H3_21520</name>
</gene>
<sequence length="70" mass="7862">MSIRDIAIDKKYSAVDWKDIGSSNSYNIKTEYENFFKQKFRFTEKLKVAIDCGGGSTTLSAPEVFTSLGI</sequence>
<dbReference type="SUPFAM" id="SSF53738">
    <property type="entry name" value="Phosphoglucomutase, first 3 domains"/>
    <property type="match status" value="1"/>
</dbReference>
<name>X1KHA2_9ZZZZ</name>
<protein>
    <submittedName>
        <fullName evidence="1">Uncharacterized protein</fullName>
    </submittedName>
</protein>
<organism evidence="1">
    <name type="scientific">marine sediment metagenome</name>
    <dbReference type="NCBI Taxonomy" id="412755"/>
    <lineage>
        <taxon>unclassified sequences</taxon>
        <taxon>metagenomes</taxon>
        <taxon>ecological metagenomes</taxon>
    </lineage>
</organism>
<accession>X1KHA2</accession>
<dbReference type="InterPro" id="IPR016055">
    <property type="entry name" value="A-D-PHexomutase_a/b/a-I/II/III"/>
</dbReference>
<dbReference type="AlphaFoldDB" id="X1KHA2"/>
<comment type="caution">
    <text evidence="1">The sequence shown here is derived from an EMBL/GenBank/DDBJ whole genome shotgun (WGS) entry which is preliminary data.</text>
</comment>
<evidence type="ECO:0000313" key="1">
    <source>
        <dbReference type="EMBL" id="GAI06442.1"/>
    </source>
</evidence>